<organism evidence="1">
    <name type="scientific">Arion vulgaris</name>
    <dbReference type="NCBI Taxonomy" id="1028688"/>
    <lineage>
        <taxon>Eukaryota</taxon>
        <taxon>Metazoa</taxon>
        <taxon>Spiralia</taxon>
        <taxon>Lophotrochozoa</taxon>
        <taxon>Mollusca</taxon>
        <taxon>Gastropoda</taxon>
        <taxon>Heterobranchia</taxon>
        <taxon>Euthyneura</taxon>
        <taxon>Panpulmonata</taxon>
        <taxon>Eupulmonata</taxon>
        <taxon>Stylommatophora</taxon>
        <taxon>Helicina</taxon>
        <taxon>Arionoidea</taxon>
        <taxon>Arionidae</taxon>
        <taxon>Arion</taxon>
    </lineage>
</organism>
<evidence type="ECO:0000313" key="1">
    <source>
        <dbReference type="EMBL" id="CEK58224.1"/>
    </source>
</evidence>
<accession>A0A0B6YPN3</accession>
<dbReference type="AlphaFoldDB" id="A0A0B6YPN3"/>
<reference evidence="1" key="1">
    <citation type="submission" date="2014-12" db="EMBL/GenBank/DDBJ databases">
        <title>Insight into the proteome of Arion vulgaris.</title>
        <authorList>
            <person name="Aradska J."/>
            <person name="Bulat T."/>
            <person name="Smidak R."/>
            <person name="Sarate P."/>
            <person name="Gangsoo J."/>
            <person name="Sialana F."/>
            <person name="Bilban M."/>
            <person name="Lubec G."/>
        </authorList>
    </citation>
    <scope>NUCLEOTIDE SEQUENCE</scope>
    <source>
        <tissue evidence="1">Skin</tissue>
    </source>
</reference>
<proteinExistence type="predicted"/>
<protein>
    <submittedName>
        <fullName evidence="1">Uncharacterized protein</fullName>
    </submittedName>
</protein>
<name>A0A0B6YPN3_9EUPU</name>
<gene>
    <name evidence="1" type="primary">ORF32381</name>
</gene>
<dbReference type="EMBL" id="HACG01011359">
    <property type="protein sequence ID" value="CEK58224.1"/>
    <property type="molecule type" value="Transcribed_RNA"/>
</dbReference>
<feature type="non-terminal residue" evidence="1">
    <location>
        <position position="1"/>
    </location>
</feature>
<sequence length="72" mass="8134">LGVQLLQLLRQHNSYITLHNTNHNVLLIIAVRMCFSLQQSECAPQHNSHNVLLNTKPQCAPQHDSPDVLLNT</sequence>
<feature type="non-terminal residue" evidence="1">
    <location>
        <position position="72"/>
    </location>
</feature>